<dbReference type="Proteomes" id="UP000446348">
    <property type="component" value="Unassembled WGS sequence"/>
</dbReference>
<protein>
    <submittedName>
        <fullName evidence="1">Uncharacterized protein</fullName>
    </submittedName>
</protein>
<name>A0A845RH75_9FIRM</name>
<gene>
    <name evidence="1" type="ORF">D3Z39_11135</name>
</gene>
<proteinExistence type="predicted"/>
<evidence type="ECO:0000313" key="2">
    <source>
        <dbReference type="Proteomes" id="UP000446348"/>
    </source>
</evidence>
<dbReference type="AlphaFoldDB" id="A0A845RH75"/>
<comment type="caution">
    <text evidence="1">The sequence shown here is derived from an EMBL/GenBank/DDBJ whole genome shotgun (WGS) entry which is preliminary data.</text>
</comment>
<reference evidence="1 2" key="1">
    <citation type="submission" date="2018-08" db="EMBL/GenBank/DDBJ databases">
        <title>Murine metabolic-syndrome-specific gut microbial biobank.</title>
        <authorList>
            <person name="Liu C."/>
        </authorList>
    </citation>
    <scope>NUCLEOTIDE SEQUENCE [LARGE SCALE GENOMIC DNA]</scope>
    <source>
        <strain evidence="1 2">X69</strain>
    </source>
</reference>
<evidence type="ECO:0000313" key="1">
    <source>
        <dbReference type="EMBL" id="NBI79406.1"/>
    </source>
</evidence>
<accession>A0A845RH75</accession>
<organism evidence="1 2">
    <name type="scientific">Anaerotruncus colihominis</name>
    <dbReference type="NCBI Taxonomy" id="169435"/>
    <lineage>
        <taxon>Bacteria</taxon>
        <taxon>Bacillati</taxon>
        <taxon>Bacillota</taxon>
        <taxon>Clostridia</taxon>
        <taxon>Eubacteriales</taxon>
        <taxon>Oscillospiraceae</taxon>
        <taxon>Anaerotruncus</taxon>
    </lineage>
</organism>
<dbReference type="EMBL" id="QXWZ01000019">
    <property type="protein sequence ID" value="NBI79406.1"/>
    <property type="molecule type" value="Genomic_DNA"/>
</dbReference>
<sequence length="64" mass="7502">MQGGAADKVFLFIPDGLIICQGYFYMKDDRENLQSYFCYFAQICSQKFHIVHFCKTCYNKGINK</sequence>